<feature type="domain" description="MIR" evidence="16">
    <location>
        <begin position="446"/>
        <end position="502"/>
    </location>
</feature>
<keyword evidence="12" id="KW-0325">Glycoprotein</keyword>
<dbReference type="InterPro" id="IPR027005">
    <property type="entry name" value="PMT-like"/>
</dbReference>
<comment type="catalytic activity">
    <reaction evidence="14 15">
        <text>a di-trans,poly-cis-dolichyl beta-D-mannosyl phosphate + L-seryl-[protein] = 3-O-(alpha-D-mannosyl)-L-seryl-[protein] + a di-trans,poly-cis-dolichyl phosphate + H(+)</text>
        <dbReference type="Rhea" id="RHEA:17377"/>
        <dbReference type="Rhea" id="RHEA-COMP:9863"/>
        <dbReference type="Rhea" id="RHEA-COMP:13546"/>
        <dbReference type="Rhea" id="RHEA-COMP:19498"/>
        <dbReference type="Rhea" id="RHEA-COMP:19501"/>
        <dbReference type="ChEBI" id="CHEBI:15378"/>
        <dbReference type="ChEBI" id="CHEBI:29999"/>
        <dbReference type="ChEBI" id="CHEBI:57683"/>
        <dbReference type="ChEBI" id="CHEBI:58211"/>
        <dbReference type="ChEBI" id="CHEBI:137321"/>
        <dbReference type="EC" id="2.4.1.109"/>
    </reaction>
</comment>
<evidence type="ECO:0000256" key="7">
    <source>
        <dbReference type="ARBA" id="ARBA00022692"/>
    </source>
</evidence>
<dbReference type="Pfam" id="PF02366">
    <property type="entry name" value="PMT"/>
    <property type="match status" value="1"/>
</dbReference>
<name>W6MTN8_9ASCO</name>
<evidence type="ECO:0000256" key="2">
    <source>
        <dbReference type="ARBA" id="ARBA00004922"/>
    </source>
</evidence>
<dbReference type="Proteomes" id="UP000019384">
    <property type="component" value="Unassembled WGS sequence"/>
</dbReference>
<reference evidence="17" key="1">
    <citation type="submission" date="2013-12" db="EMBL/GenBank/DDBJ databases">
        <authorList>
            <person name="Genoscope - CEA"/>
        </authorList>
    </citation>
    <scope>NUCLEOTIDE SEQUENCE</scope>
    <source>
        <strain evidence="17">CBS 1993</strain>
    </source>
</reference>
<dbReference type="STRING" id="1382522.W6MTN8"/>
<dbReference type="InterPro" id="IPR003342">
    <property type="entry name" value="ArnT-like_N"/>
</dbReference>
<feature type="domain" description="MIR" evidence="16">
    <location>
        <begin position="377"/>
        <end position="436"/>
    </location>
</feature>
<feature type="domain" description="MIR" evidence="16">
    <location>
        <begin position="313"/>
        <end position="365"/>
    </location>
</feature>
<dbReference type="SUPFAM" id="SSF82109">
    <property type="entry name" value="MIR domain"/>
    <property type="match status" value="1"/>
</dbReference>
<dbReference type="Pfam" id="PF16192">
    <property type="entry name" value="PMT_4TMC"/>
    <property type="match status" value="1"/>
</dbReference>
<evidence type="ECO:0000256" key="13">
    <source>
        <dbReference type="ARBA" id="ARBA00045085"/>
    </source>
</evidence>
<dbReference type="GeneID" id="34521950"/>
<dbReference type="PANTHER" id="PTHR10050">
    <property type="entry name" value="DOLICHYL-PHOSPHATE-MANNOSE--PROTEIN MANNOSYLTRANSFERASE"/>
    <property type="match status" value="1"/>
</dbReference>
<dbReference type="GO" id="GO:0005789">
    <property type="term" value="C:endoplasmic reticulum membrane"/>
    <property type="evidence" value="ECO:0007669"/>
    <property type="project" value="UniProtKB-SubCell"/>
</dbReference>
<evidence type="ECO:0000256" key="6">
    <source>
        <dbReference type="ARBA" id="ARBA00022679"/>
    </source>
</evidence>
<feature type="transmembrane region" description="Helical" evidence="15">
    <location>
        <begin position="150"/>
        <end position="169"/>
    </location>
</feature>
<evidence type="ECO:0000256" key="11">
    <source>
        <dbReference type="ARBA" id="ARBA00023136"/>
    </source>
</evidence>
<dbReference type="PANTHER" id="PTHR10050:SF50">
    <property type="entry name" value="DOLICHYL-PHOSPHATE-MANNOSE--PROTEIN MANNOSYLTRANSFERASE 1-RELATED"/>
    <property type="match status" value="1"/>
</dbReference>
<dbReference type="RefSeq" id="XP_022460562.1">
    <property type="nucleotide sequence ID" value="XM_022601302.1"/>
</dbReference>
<dbReference type="Gene3D" id="2.80.10.50">
    <property type="match status" value="1"/>
</dbReference>
<feature type="transmembrane region" description="Helical" evidence="15">
    <location>
        <begin position="264"/>
        <end position="286"/>
    </location>
</feature>
<keyword evidence="5 15" id="KW-0328">Glycosyltransferase</keyword>
<comment type="similarity">
    <text evidence="3 15">Belongs to the glycosyltransferase 39 family.</text>
</comment>
<dbReference type="SMART" id="SM00472">
    <property type="entry name" value="MIR"/>
    <property type="match status" value="3"/>
</dbReference>
<dbReference type="OrthoDB" id="292747at2759"/>
<dbReference type="InterPro" id="IPR016093">
    <property type="entry name" value="MIR_motif"/>
</dbReference>
<evidence type="ECO:0000256" key="5">
    <source>
        <dbReference type="ARBA" id="ARBA00022676"/>
    </source>
</evidence>
<comment type="subcellular location">
    <subcellularLocation>
        <location evidence="1 15">Endoplasmic reticulum membrane</location>
        <topology evidence="1 15">Multi-pass membrane protein</topology>
    </subcellularLocation>
</comment>
<reference evidence="17" key="2">
    <citation type="submission" date="2014-02" db="EMBL/GenBank/DDBJ databases">
        <title>Complete DNA sequence of /Kuraishia capsulata/ illustrates novel genomic features among budding yeasts (/Saccharomycotina/).</title>
        <authorList>
            <person name="Morales L."/>
            <person name="Noel B."/>
            <person name="Porcel B."/>
            <person name="Marcet-Houben M."/>
            <person name="Hullo M-F."/>
            <person name="Sacerdot C."/>
            <person name="Tekaia F."/>
            <person name="Leh-Louis V."/>
            <person name="Despons L."/>
            <person name="Khanna V."/>
            <person name="Aury J-M."/>
            <person name="Barbe V."/>
            <person name="Couloux A."/>
            <person name="Labadie K."/>
            <person name="Pelletier E."/>
            <person name="Souciet J-L."/>
            <person name="Boekhout T."/>
            <person name="Gabaldon T."/>
            <person name="Wincker P."/>
            <person name="Dujon B."/>
        </authorList>
    </citation>
    <scope>NUCLEOTIDE SEQUENCE</scope>
    <source>
        <strain evidence="17">CBS 1993</strain>
    </source>
</reference>
<dbReference type="AlphaFoldDB" id="W6MTN8"/>
<evidence type="ECO:0000256" key="10">
    <source>
        <dbReference type="ARBA" id="ARBA00022989"/>
    </source>
</evidence>
<dbReference type="InterPro" id="IPR032421">
    <property type="entry name" value="PMT_4TMC"/>
</dbReference>
<dbReference type="EMBL" id="HG793129">
    <property type="protein sequence ID" value="CDK28572.1"/>
    <property type="molecule type" value="Genomic_DNA"/>
</dbReference>
<dbReference type="PROSITE" id="PS50919">
    <property type="entry name" value="MIR"/>
    <property type="match status" value="3"/>
</dbReference>
<feature type="transmembrane region" description="Helical" evidence="15">
    <location>
        <begin position="175"/>
        <end position="193"/>
    </location>
</feature>
<evidence type="ECO:0000256" key="4">
    <source>
        <dbReference type="ARBA" id="ARBA00012839"/>
    </source>
</evidence>
<keyword evidence="9 15" id="KW-0256">Endoplasmic reticulum</keyword>
<feature type="transmembrane region" description="Helical" evidence="15">
    <location>
        <begin position="671"/>
        <end position="691"/>
    </location>
</feature>
<comment type="catalytic activity">
    <reaction evidence="13 15">
        <text>a di-trans,poly-cis-dolichyl beta-D-mannosyl phosphate + L-threonyl-[protein] = 3-O-(alpha-D-mannosyl)-L-threonyl-[protein] + a di-trans,poly-cis-dolichyl phosphate + H(+)</text>
        <dbReference type="Rhea" id="RHEA:53396"/>
        <dbReference type="Rhea" id="RHEA-COMP:11060"/>
        <dbReference type="Rhea" id="RHEA-COMP:13547"/>
        <dbReference type="Rhea" id="RHEA-COMP:19498"/>
        <dbReference type="Rhea" id="RHEA-COMP:19501"/>
        <dbReference type="ChEBI" id="CHEBI:15378"/>
        <dbReference type="ChEBI" id="CHEBI:30013"/>
        <dbReference type="ChEBI" id="CHEBI:57683"/>
        <dbReference type="ChEBI" id="CHEBI:58211"/>
        <dbReference type="ChEBI" id="CHEBI:137323"/>
        <dbReference type="EC" id="2.4.1.109"/>
    </reaction>
</comment>
<feature type="transmembrane region" description="Helical" evidence="15">
    <location>
        <begin position="214"/>
        <end position="244"/>
    </location>
</feature>
<keyword evidence="6 15" id="KW-0808">Transferase</keyword>
<feature type="transmembrane region" description="Helical" evidence="15">
    <location>
        <begin position="649"/>
        <end position="665"/>
    </location>
</feature>
<dbReference type="GO" id="GO:0004169">
    <property type="term" value="F:dolichyl-phosphate-mannose-protein mannosyltransferase activity"/>
    <property type="evidence" value="ECO:0007669"/>
    <property type="project" value="UniProtKB-UniRule"/>
</dbReference>
<comment type="function">
    <text evidence="15">Transfers mannose from Dol-P-mannose to Ser or Thr residues on proteins.</text>
</comment>
<comment type="pathway">
    <text evidence="2 15">Protein modification; protein glycosylation.</text>
</comment>
<keyword evidence="11 15" id="KW-0472">Membrane</keyword>
<evidence type="ECO:0000313" key="17">
    <source>
        <dbReference type="EMBL" id="CDK28572.1"/>
    </source>
</evidence>
<evidence type="ECO:0000313" key="18">
    <source>
        <dbReference type="Proteomes" id="UP000019384"/>
    </source>
</evidence>
<accession>W6MTN8</accession>
<evidence type="ECO:0000256" key="9">
    <source>
        <dbReference type="ARBA" id="ARBA00022824"/>
    </source>
</evidence>
<proteinExistence type="inferred from homology"/>
<evidence type="ECO:0000256" key="14">
    <source>
        <dbReference type="ARBA" id="ARBA00045102"/>
    </source>
</evidence>
<gene>
    <name evidence="17" type="ORF">KUCA_T00004555001</name>
</gene>
<keyword evidence="8" id="KW-0677">Repeat</keyword>
<keyword evidence="7 15" id="KW-0812">Transmembrane</keyword>
<dbReference type="UniPathway" id="UPA00378"/>
<keyword evidence="10 15" id="KW-1133">Transmembrane helix</keyword>
<feature type="transmembrane region" description="Helical" evidence="15">
    <location>
        <begin position="34"/>
        <end position="51"/>
    </location>
</feature>
<evidence type="ECO:0000256" key="1">
    <source>
        <dbReference type="ARBA" id="ARBA00004477"/>
    </source>
</evidence>
<evidence type="ECO:0000259" key="16">
    <source>
        <dbReference type="PROSITE" id="PS50919"/>
    </source>
</evidence>
<dbReference type="HOGENOM" id="CLU_008438_2_1_1"/>
<dbReference type="InterPro" id="IPR036300">
    <property type="entry name" value="MIR_dom_sf"/>
</dbReference>
<evidence type="ECO:0000256" key="3">
    <source>
        <dbReference type="ARBA" id="ARBA00007222"/>
    </source>
</evidence>
<evidence type="ECO:0000256" key="12">
    <source>
        <dbReference type="ARBA" id="ARBA00023180"/>
    </source>
</evidence>
<evidence type="ECO:0000256" key="8">
    <source>
        <dbReference type="ARBA" id="ARBA00022737"/>
    </source>
</evidence>
<evidence type="ECO:0000256" key="15">
    <source>
        <dbReference type="RuleBase" id="RU367007"/>
    </source>
</evidence>
<sequence>MAVVYKKGTQRTYQVTTPSPNDIESVKLTTRERFTFLPLVIFTIWIRTFNLDYPDSVVFDELHFGGFARKYLMGEFFMDVHPPLVKLIYAAIAHFNHYDLFDFDFGKIGLAYKDSNTGELLAPYVSMRAFPALCGVSLVLLAYHTLRSSGCRHFVALFGAFLVAIENSLVSQSRFILLDSPLLFGIGITVYAFKQLEISVPFSRRWDRYVLFTGIGLGLSISSKWVGLFTVLWVGICTLDHLWLLVGDLEVSPKQIVKHIYIKLYYWICLPLVMYLMCFTIHFAFLPNYSEGGSLMSTRFQAGLFGSNLNNIDSDISYGSTVTLRHFNTGAYLHSHNHTYPKSGNQQVTLYGFRDLNNQFFVEKTEKSNIGELVKNTQFLKDSSKLRLFHNTTEKYLHVSDLRPPISEQEYNNEVSVIGDAEFLGTVDENFQLQIVQEYSKPGEAQKKVKPIDTVFQLKHLGTQCTLFAHDVKLPAWGFRQLEVTCVEKPTLLNTLWYIETSSHPLLESAQKVEFEPMSFLEKLWELHKVMWRTNAGLTDSHTYASDPLSWPVLLRGVSYWDKENKNIYYLGNFLIYWTTTSLIVVYMLYKFVKVVTFNPFRYGRSVKVDQDETKYDSQVLCFIIGWFVHFAPSLMMKRQMFLHHYLPSLYFAILITAQTFEFIISNAKKLGYLVMIVTAAGCAVVFYSYAPIIYGLDWTKQGCEEMRILGSYDIPCGNYIN</sequence>
<feature type="transmembrane region" description="Helical" evidence="15">
    <location>
        <begin position="121"/>
        <end position="143"/>
    </location>
</feature>
<keyword evidence="18" id="KW-1185">Reference proteome</keyword>
<organism evidence="17 18">
    <name type="scientific">Kuraishia capsulata CBS 1993</name>
    <dbReference type="NCBI Taxonomy" id="1382522"/>
    <lineage>
        <taxon>Eukaryota</taxon>
        <taxon>Fungi</taxon>
        <taxon>Dikarya</taxon>
        <taxon>Ascomycota</taxon>
        <taxon>Saccharomycotina</taxon>
        <taxon>Pichiomycetes</taxon>
        <taxon>Pichiales</taxon>
        <taxon>Pichiaceae</taxon>
        <taxon>Kuraishia</taxon>
    </lineage>
</organism>
<dbReference type="EC" id="2.4.1.109" evidence="4 15"/>
<protein>
    <recommendedName>
        <fullName evidence="4 15">Dolichyl-phosphate-mannose--protein mannosyltransferase</fullName>
        <ecNumber evidence="4 15">2.4.1.109</ecNumber>
    </recommendedName>
</protein>
<dbReference type="Pfam" id="PF02815">
    <property type="entry name" value="MIR"/>
    <property type="match status" value="1"/>
</dbReference>
<feature type="transmembrane region" description="Helical" evidence="15">
    <location>
        <begin position="568"/>
        <end position="590"/>
    </location>
</feature>